<reference evidence="2" key="1">
    <citation type="submission" date="2014-11" db="EMBL/GenBank/DDBJ databases">
        <authorList>
            <person name="Amaro Gonzalez C."/>
        </authorList>
    </citation>
    <scope>NUCLEOTIDE SEQUENCE</scope>
</reference>
<evidence type="ECO:0000256" key="1">
    <source>
        <dbReference type="SAM" id="MobiDB-lite"/>
    </source>
</evidence>
<name>A0A0E9RJV5_ANGAN</name>
<feature type="region of interest" description="Disordered" evidence="1">
    <location>
        <begin position="1"/>
        <end position="20"/>
    </location>
</feature>
<evidence type="ECO:0000313" key="2">
    <source>
        <dbReference type="EMBL" id="JAH28628.1"/>
    </source>
</evidence>
<accession>A0A0E9RJV5</accession>
<sequence length="20" mass="2284">MPFSKERTRVTLISSCNSVQ</sequence>
<feature type="compositionally biased region" description="Polar residues" evidence="1">
    <location>
        <begin position="11"/>
        <end position="20"/>
    </location>
</feature>
<reference evidence="2" key="2">
    <citation type="journal article" date="2015" name="Fish Shellfish Immunol.">
        <title>Early steps in the European eel (Anguilla anguilla)-Vibrio vulnificus interaction in the gills: Role of the RtxA13 toxin.</title>
        <authorList>
            <person name="Callol A."/>
            <person name="Pajuelo D."/>
            <person name="Ebbesson L."/>
            <person name="Teles M."/>
            <person name="MacKenzie S."/>
            <person name="Amaro C."/>
        </authorList>
    </citation>
    <scope>NUCLEOTIDE SEQUENCE</scope>
</reference>
<organism evidence="2">
    <name type="scientific">Anguilla anguilla</name>
    <name type="common">European freshwater eel</name>
    <name type="synonym">Muraena anguilla</name>
    <dbReference type="NCBI Taxonomy" id="7936"/>
    <lineage>
        <taxon>Eukaryota</taxon>
        <taxon>Metazoa</taxon>
        <taxon>Chordata</taxon>
        <taxon>Craniata</taxon>
        <taxon>Vertebrata</taxon>
        <taxon>Euteleostomi</taxon>
        <taxon>Actinopterygii</taxon>
        <taxon>Neopterygii</taxon>
        <taxon>Teleostei</taxon>
        <taxon>Anguilliformes</taxon>
        <taxon>Anguillidae</taxon>
        <taxon>Anguilla</taxon>
    </lineage>
</organism>
<protein>
    <submittedName>
        <fullName evidence="2">Uncharacterized protein</fullName>
    </submittedName>
</protein>
<dbReference type="AlphaFoldDB" id="A0A0E9RJV5"/>
<dbReference type="EMBL" id="GBXM01079949">
    <property type="protein sequence ID" value="JAH28628.1"/>
    <property type="molecule type" value="Transcribed_RNA"/>
</dbReference>
<proteinExistence type="predicted"/>